<evidence type="ECO:0000313" key="3">
    <source>
        <dbReference type="Proteomes" id="UP000735302"/>
    </source>
</evidence>
<dbReference type="AlphaFoldDB" id="A0AAV4DL25"/>
<accession>A0AAV4DL25</accession>
<dbReference type="EMBL" id="BLXT01007988">
    <property type="protein sequence ID" value="GFO44982.1"/>
    <property type="molecule type" value="Genomic_DNA"/>
</dbReference>
<dbReference type="SMART" id="SM00148">
    <property type="entry name" value="PLCXc"/>
    <property type="match status" value="1"/>
</dbReference>
<dbReference type="PANTHER" id="PTHR13593:SF113">
    <property type="entry name" value="SI:DKEY-266F7.9"/>
    <property type="match status" value="1"/>
</dbReference>
<protein>
    <submittedName>
        <fullName evidence="2">PI-PLC X domain-containing protein 2</fullName>
    </submittedName>
</protein>
<dbReference type="CDD" id="cd08616">
    <property type="entry name" value="PI-PLCXD1c"/>
    <property type="match status" value="1"/>
</dbReference>
<dbReference type="InterPro" id="IPR042158">
    <property type="entry name" value="PLCXD1/2/3"/>
</dbReference>
<proteinExistence type="predicted"/>
<evidence type="ECO:0000313" key="2">
    <source>
        <dbReference type="EMBL" id="GFO44982.1"/>
    </source>
</evidence>
<evidence type="ECO:0000259" key="1">
    <source>
        <dbReference type="SMART" id="SM00148"/>
    </source>
</evidence>
<name>A0AAV4DL25_9GAST</name>
<dbReference type="GO" id="GO:0008081">
    <property type="term" value="F:phosphoric diester hydrolase activity"/>
    <property type="evidence" value="ECO:0007669"/>
    <property type="project" value="InterPro"/>
</dbReference>
<dbReference type="Pfam" id="PF26146">
    <property type="entry name" value="PI-PLC_X"/>
    <property type="match status" value="1"/>
</dbReference>
<dbReference type="InterPro" id="IPR051057">
    <property type="entry name" value="PI-PLC_domain"/>
</dbReference>
<dbReference type="InterPro" id="IPR017946">
    <property type="entry name" value="PLC-like_Pdiesterase_TIM-brl"/>
</dbReference>
<gene>
    <name evidence="2" type="ORF">PoB_007148700</name>
</gene>
<dbReference type="InterPro" id="IPR000909">
    <property type="entry name" value="PLipase_C_PInositol-sp_X_dom"/>
</dbReference>
<feature type="domain" description="Phosphatidylinositol-specific phospholipase C X" evidence="1">
    <location>
        <begin position="34"/>
        <end position="195"/>
    </location>
</feature>
<dbReference type="GO" id="GO:0006629">
    <property type="term" value="P:lipid metabolic process"/>
    <property type="evidence" value="ECO:0007669"/>
    <property type="project" value="InterPro"/>
</dbReference>
<comment type="caution">
    <text evidence="2">The sequence shown here is derived from an EMBL/GenBank/DDBJ whole genome shotgun (WGS) entry which is preliminary data.</text>
</comment>
<organism evidence="2 3">
    <name type="scientific">Plakobranchus ocellatus</name>
    <dbReference type="NCBI Taxonomy" id="259542"/>
    <lineage>
        <taxon>Eukaryota</taxon>
        <taxon>Metazoa</taxon>
        <taxon>Spiralia</taxon>
        <taxon>Lophotrochozoa</taxon>
        <taxon>Mollusca</taxon>
        <taxon>Gastropoda</taxon>
        <taxon>Heterobranchia</taxon>
        <taxon>Euthyneura</taxon>
        <taxon>Panpulmonata</taxon>
        <taxon>Sacoglossa</taxon>
        <taxon>Placobranchoidea</taxon>
        <taxon>Plakobranchidae</taxon>
        <taxon>Plakobranchus</taxon>
    </lineage>
</organism>
<dbReference type="Proteomes" id="UP000735302">
    <property type="component" value="Unassembled WGS sequence"/>
</dbReference>
<dbReference type="PROSITE" id="PS50007">
    <property type="entry name" value="PIPLC_X_DOMAIN"/>
    <property type="match status" value="1"/>
</dbReference>
<reference evidence="2 3" key="1">
    <citation type="journal article" date="2021" name="Elife">
        <title>Chloroplast acquisition without the gene transfer in kleptoplastic sea slugs, Plakobranchus ocellatus.</title>
        <authorList>
            <person name="Maeda T."/>
            <person name="Takahashi S."/>
            <person name="Yoshida T."/>
            <person name="Shimamura S."/>
            <person name="Takaki Y."/>
            <person name="Nagai Y."/>
            <person name="Toyoda A."/>
            <person name="Suzuki Y."/>
            <person name="Arimoto A."/>
            <person name="Ishii H."/>
            <person name="Satoh N."/>
            <person name="Nishiyama T."/>
            <person name="Hasebe M."/>
            <person name="Maruyama T."/>
            <person name="Minagawa J."/>
            <person name="Obokata J."/>
            <person name="Shigenobu S."/>
        </authorList>
    </citation>
    <scope>NUCLEOTIDE SEQUENCE [LARGE SCALE GENOMIC DNA]</scope>
</reference>
<dbReference type="SUPFAM" id="SSF51695">
    <property type="entry name" value="PLC-like phosphodiesterases"/>
    <property type="match status" value="1"/>
</dbReference>
<sequence>MKRMYLEKTGTRMAAKGINKKADWMSNLPEVLKKQPLSSITMPGTHDTGAFCLDCRDKPAPDAPDFVNAVSWIPGVKKVLADWGITQSLNFQQQLEAGIRYFDLRVATYPDSRELYLVHTLYGPSVEDMLSDVDAFLNEHPGEIVLLDFNHFYDMDVSDHEALLTRLLTVFGSKLCAADYPVSDMSLDRMISQGKRVIVFYLSQVQVAVKTQVATRASILSPWANTPDAGQCMEFLEDTFACPPVADFVVCQGVLTPTVTTVLCNLCSSLHSLNLTLSPLLNQWLSSTPHHLSIVLADFVEETDFIDIVLARNHRSRAGKPYQNIL</sequence>
<dbReference type="Gene3D" id="3.20.20.190">
    <property type="entry name" value="Phosphatidylinositol (PI) phosphodiesterase"/>
    <property type="match status" value="1"/>
</dbReference>
<dbReference type="PANTHER" id="PTHR13593">
    <property type="match status" value="1"/>
</dbReference>
<keyword evidence="3" id="KW-1185">Reference proteome</keyword>